<dbReference type="PANTHER" id="PTHR46268:SF6">
    <property type="entry name" value="UNIVERSAL STRESS PROTEIN UP12"/>
    <property type="match status" value="1"/>
</dbReference>
<name>A0A1H4MHN4_9NOCA</name>
<feature type="domain" description="UspA" evidence="2">
    <location>
        <begin position="148"/>
        <end position="290"/>
    </location>
</feature>
<proteinExistence type="inferred from homology"/>
<evidence type="ECO:0000313" key="4">
    <source>
        <dbReference type="Proteomes" id="UP000183561"/>
    </source>
</evidence>
<dbReference type="CDD" id="cd00293">
    <property type="entry name" value="USP-like"/>
    <property type="match status" value="2"/>
</dbReference>
<dbReference type="SUPFAM" id="SSF52402">
    <property type="entry name" value="Adenine nucleotide alpha hydrolases-like"/>
    <property type="match status" value="2"/>
</dbReference>
<dbReference type="Gene3D" id="3.40.50.620">
    <property type="entry name" value="HUPs"/>
    <property type="match status" value="2"/>
</dbReference>
<dbReference type="Pfam" id="PF00582">
    <property type="entry name" value="Usp"/>
    <property type="match status" value="2"/>
</dbReference>
<keyword evidence="4" id="KW-1185">Reference proteome</keyword>
<dbReference type="InterPro" id="IPR014729">
    <property type="entry name" value="Rossmann-like_a/b/a_fold"/>
</dbReference>
<dbReference type="PRINTS" id="PR01438">
    <property type="entry name" value="UNVRSLSTRESS"/>
</dbReference>
<evidence type="ECO:0000259" key="2">
    <source>
        <dbReference type="Pfam" id="PF00582"/>
    </source>
</evidence>
<dbReference type="InterPro" id="IPR006016">
    <property type="entry name" value="UspA"/>
</dbReference>
<comment type="similarity">
    <text evidence="1">Belongs to the universal stress protein A family.</text>
</comment>
<reference evidence="4" key="1">
    <citation type="submission" date="2016-10" db="EMBL/GenBank/DDBJ databases">
        <authorList>
            <person name="Varghese N."/>
            <person name="Submissions S."/>
        </authorList>
    </citation>
    <scope>NUCLEOTIDE SEQUENCE [LARGE SCALE GENOMIC DNA]</scope>
    <source>
        <strain evidence="4">DSM 44498</strain>
    </source>
</reference>
<dbReference type="RefSeq" id="WP_072941988.1">
    <property type="nucleotide sequence ID" value="NZ_FNSV01000005.1"/>
</dbReference>
<feature type="domain" description="UspA" evidence="2">
    <location>
        <begin position="2"/>
        <end position="136"/>
    </location>
</feature>
<dbReference type="InterPro" id="IPR006015">
    <property type="entry name" value="Universal_stress_UspA"/>
</dbReference>
<organism evidence="3 4">
    <name type="scientific">Rhodococcus koreensis</name>
    <dbReference type="NCBI Taxonomy" id="99653"/>
    <lineage>
        <taxon>Bacteria</taxon>
        <taxon>Bacillati</taxon>
        <taxon>Actinomycetota</taxon>
        <taxon>Actinomycetes</taxon>
        <taxon>Mycobacteriales</taxon>
        <taxon>Nocardiaceae</taxon>
        <taxon>Rhodococcus</taxon>
    </lineage>
</organism>
<gene>
    <name evidence="3" type="ORF">SAMN04490239_1817</name>
</gene>
<evidence type="ECO:0000256" key="1">
    <source>
        <dbReference type="ARBA" id="ARBA00008791"/>
    </source>
</evidence>
<sequence>MTIIAGFSSSRQGTAPLHLAARIARWTGETVVAAAIVEQPWPGKDDPIDREYLRYVTAEASRALDGVVGGLPGDLDIPTVVHRSTSIPTGLIELVAAHDATLVVVGSSSSGLLGRVALGSVTERLVHTAAVPVAIAPRGYPPAPGPIRRLTAAYGGEADVNGLIAATAEMAARWPATLRIVSFTVRPVSRFGGAIEQSTEDLVVRQWTRRTTDDIARQLDAVRARIPVPDVDVEIGSGTDWRAAVEAVSWEPDDMLVLGSGAAGPAAHVFLGSAASKILRHAPVPVMIVPRHAPAA</sequence>
<dbReference type="OrthoDB" id="5242641at2"/>
<dbReference type="Proteomes" id="UP000183561">
    <property type="component" value="Unassembled WGS sequence"/>
</dbReference>
<dbReference type="AlphaFoldDB" id="A0A1H4MHN4"/>
<dbReference type="PANTHER" id="PTHR46268">
    <property type="entry name" value="STRESS RESPONSE PROTEIN NHAX"/>
    <property type="match status" value="1"/>
</dbReference>
<protein>
    <submittedName>
        <fullName evidence="3">Nucleotide-binding universal stress protein, UspA family</fullName>
    </submittedName>
</protein>
<accession>A0A1H4MHN4</accession>
<dbReference type="EMBL" id="FNSV01000005">
    <property type="protein sequence ID" value="SEB82566.1"/>
    <property type="molecule type" value="Genomic_DNA"/>
</dbReference>
<evidence type="ECO:0000313" key="3">
    <source>
        <dbReference type="EMBL" id="SEB82566.1"/>
    </source>
</evidence>